<dbReference type="RefSeq" id="WP_069693109.1">
    <property type="nucleotide sequence ID" value="NZ_CP017147.1"/>
</dbReference>
<evidence type="ECO:0000313" key="1">
    <source>
        <dbReference type="EMBL" id="AOO83915.1"/>
    </source>
</evidence>
<keyword evidence="2" id="KW-1185">Reference proteome</keyword>
<proteinExistence type="predicted"/>
<dbReference type="OrthoDB" id="9896375at2"/>
<protein>
    <submittedName>
        <fullName evidence="1">Uncharacterized protein</fullName>
    </submittedName>
</protein>
<sequence length="146" mass="16108">MARNRIGLGLVTGLHILVGAFAAAWLLAPPAAFAQGGAEIRYMQLNDETVGGRRLTFRDKTVISLHKNHDYTISGPLHVGFYESGGKKPTRGKWEVRYGNTLYVTMEDASSRAWVFFKIGDKLYLRTVTGGVPNFGDLILNIAPLR</sequence>
<dbReference type="Proteomes" id="UP000094969">
    <property type="component" value="Chromosome"/>
</dbReference>
<organism evidence="1 2">
    <name type="scientific">Bosea vaviloviae</name>
    <dbReference type="NCBI Taxonomy" id="1526658"/>
    <lineage>
        <taxon>Bacteria</taxon>
        <taxon>Pseudomonadati</taxon>
        <taxon>Pseudomonadota</taxon>
        <taxon>Alphaproteobacteria</taxon>
        <taxon>Hyphomicrobiales</taxon>
        <taxon>Boseaceae</taxon>
        <taxon>Bosea</taxon>
    </lineage>
</organism>
<gene>
    <name evidence="1" type="ORF">BHK69_28820</name>
</gene>
<evidence type="ECO:0000313" key="2">
    <source>
        <dbReference type="Proteomes" id="UP000094969"/>
    </source>
</evidence>
<dbReference type="EMBL" id="CP017147">
    <property type="protein sequence ID" value="AOO83915.1"/>
    <property type="molecule type" value="Genomic_DNA"/>
</dbReference>
<dbReference type="AlphaFoldDB" id="A0A1D7U953"/>
<name>A0A1D7U953_9HYPH</name>
<dbReference type="KEGG" id="bvv:BHK69_28820"/>
<reference evidence="1 2" key="1">
    <citation type="journal article" date="2015" name="Antonie Van Leeuwenhoek">
        <title>Bosea vaviloviae sp. nov., a new species of slow-growing rhizobia isolated from nodules of the relict species Vavilovia formosa (Stev.) Fed.</title>
        <authorList>
            <person name="Safronova V.I."/>
            <person name="Kuznetsova I.G."/>
            <person name="Sazanova A.L."/>
            <person name="Kimeklis A.K."/>
            <person name="Belimov A.A."/>
            <person name="Andronov E.E."/>
            <person name="Pinaev A.G."/>
            <person name="Chizhevskaya E.P."/>
            <person name="Pukhaev A.R."/>
            <person name="Popov K.P."/>
            <person name="Willems A."/>
            <person name="Tikhonovich I.A."/>
        </authorList>
    </citation>
    <scope>NUCLEOTIDE SEQUENCE [LARGE SCALE GENOMIC DNA]</scope>
    <source>
        <strain evidence="1 2">Vaf18</strain>
    </source>
</reference>
<accession>A0A1D7U953</accession>